<evidence type="ECO:0000256" key="1">
    <source>
        <dbReference type="SAM" id="Coils"/>
    </source>
</evidence>
<feature type="coiled-coil region" evidence="1">
    <location>
        <begin position="5"/>
        <end position="56"/>
    </location>
</feature>
<organism evidence="4 5">
    <name type="scientific">Sandaracinus amylolyticus</name>
    <dbReference type="NCBI Taxonomy" id="927083"/>
    <lineage>
        <taxon>Bacteria</taxon>
        <taxon>Pseudomonadati</taxon>
        <taxon>Myxococcota</taxon>
        <taxon>Polyangia</taxon>
        <taxon>Polyangiales</taxon>
        <taxon>Sandaracinaceae</taxon>
        <taxon>Sandaracinus</taxon>
    </lineage>
</organism>
<dbReference type="EMBL" id="CP011125">
    <property type="protein sequence ID" value="AKF10037.1"/>
    <property type="molecule type" value="Genomic_DNA"/>
</dbReference>
<feature type="transmembrane region" description="Helical" evidence="3">
    <location>
        <begin position="144"/>
        <end position="166"/>
    </location>
</feature>
<name>A0A0F6W8A3_9BACT</name>
<keyword evidence="1" id="KW-0175">Coiled coil</keyword>
<evidence type="ECO:0000313" key="5">
    <source>
        <dbReference type="Proteomes" id="UP000034883"/>
    </source>
</evidence>
<evidence type="ECO:0000256" key="3">
    <source>
        <dbReference type="SAM" id="Phobius"/>
    </source>
</evidence>
<keyword evidence="3" id="KW-0812">Transmembrane</keyword>
<reference evidence="4 5" key="1">
    <citation type="submission" date="2015-03" db="EMBL/GenBank/DDBJ databases">
        <title>Genome assembly of Sandaracinus amylolyticus DSM 53668.</title>
        <authorList>
            <person name="Sharma G."/>
            <person name="Subramanian S."/>
        </authorList>
    </citation>
    <scope>NUCLEOTIDE SEQUENCE [LARGE SCALE GENOMIC DNA]</scope>
    <source>
        <strain evidence="4 5">DSM 53668</strain>
    </source>
</reference>
<dbReference type="STRING" id="927083.DB32_007186"/>
<proteinExistence type="predicted"/>
<keyword evidence="3" id="KW-1133">Transmembrane helix</keyword>
<dbReference type="KEGG" id="samy:DB32_007186"/>
<dbReference type="Proteomes" id="UP000034883">
    <property type="component" value="Chromosome"/>
</dbReference>
<gene>
    <name evidence="4" type="ORF">DB32_007186</name>
</gene>
<evidence type="ECO:0000256" key="2">
    <source>
        <dbReference type="SAM" id="MobiDB-lite"/>
    </source>
</evidence>
<sequence>MSDELAAARARRDALRDELARLDHVLHETDAQRARRDALARTLDDVSDTLDRARKRTLPLLSRVRIASPCDARWEDMEGDDRARHCASCDKTVFDFSAMRADEAEALLRAHGESLCAQFFQRADGTILTADCAVGVRRKMRRKLLAATVATITMGVASLAAAAVLAPARESPAMHCQLRLDGAIATRDAREEITRPRAAPNTPSWRGGVRRGGIRLRTR</sequence>
<dbReference type="AlphaFoldDB" id="A0A0F6W8A3"/>
<evidence type="ECO:0000313" key="4">
    <source>
        <dbReference type="EMBL" id="AKF10037.1"/>
    </source>
</evidence>
<accession>A0A0F6W8A3</accession>
<feature type="region of interest" description="Disordered" evidence="2">
    <location>
        <begin position="197"/>
        <end position="219"/>
    </location>
</feature>
<feature type="compositionally biased region" description="Basic residues" evidence="2">
    <location>
        <begin position="208"/>
        <end position="219"/>
    </location>
</feature>
<keyword evidence="3" id="KW-0472">Membrane</keyword>
<protein>
    <submittedName>
        <fullName evidence="4">Uncharacterized protein</fullName>
    </submittedName>
</protein>
<dbReference type="OrthoDB" id="9814057at2"/>
<keyword evidence="5" id="KW-1185">Reference proteome</keyword>
<dbReference type="RefSeq" id="WP_053237038.1">
    <property type="nucleotide sequence ID" value="NZ_CP011125.1"/>
</dbReference>